<dbReference type="CDD" id="cd19994">
    <property type="entry name" value="PBP1_ChvE"/>
    <property type="match status" value="1"/>
</dbReference>
<reference evidence="5 7" key="1">
    <citation type="journal article" date="2019" name="Nat. Med.">
        <title>A library of human gut bacterial isolates paired with longitudinal multiomics data enables mechanistic microbiome research.</title>
        <authorList>
            <person name="Poyet M."/>
            <person name="Groussin M."/>
            <person name="Gibbons S.M."/>
            <person name="Avila-Pacheco J."/>
            <person name="Jiang X."/>
            <person name="Kearney S.M."/>
            <person name="Perrotta A.R."/>
            <person name="Berdy B."/>
            <person name="Zhao S."/>
            <person name="Lieberman T.D."/>
            <person name="Swanson P.K."/>
            <person name="Smith M."/>
            <person name="Roesemann S."/>
            <person name="Alexander J.E."/>
            <person name="Rich S.A."/>
            <person name="Livny J."/>
            <person name="Vlamakis H."/>
            <person name="Clish C."/>
            <person name="Bullock K."/>
            <person name="Deik A."/>
            <person name="Scott J."/>
            <person name="Pierce K.A."/>
            <person name="Xavier R.J."/>
            <person name="Alm E.J."/>
        </authorList>
    </citation>
    <scope>NUCLEOTIDE SEQUENCE [LARGE SCALE GENOMIC DNA]</scope>
    <source>
        <strain evidence="5 7">BIOML-A2</strain>
    </source>
</reference>
<keyword evidence="2 3" id="KW-0732">Signal</keyword>
<comment type="subcellular location">
    <subcellularLocation>
        <location evidence="1">Cell envelope</location>
    </subcellularLocation>
</comment>
<dbReference type="Proteomes" id="UP000429211">
    <property type="component" value="Unassembled WGS sequence"/>
</dbReference>
<dbReference type="EMBL" id="CACRSP010000002">
    <property type="protein sequence ID" value="VYS78954.1"/>
    <property type="molecule type" value="Genomic_DNA"/>
</dbReference>
<dbReference type="AlphaFoldDB" id="A0A6N2RE79"/>
<dbReference type="PANTHER" id="PTHR30036:SF1">
    <property type="entry name" value="D-XYLOSE-BINDING PERIPLASMIC PROTEIN"/>
    <property type="match status" value="1"/>
</dbReference>
<feature type="domain" description="Periplasmic binding protein" evidence="4">
    <location>
        <begin position="44"/>
        <end position="324"/>
    </location>
</feature>
<feature type="chain" id="PRO_5038251843" evidence="3">
    <location>
        <begin position="22"/>
        <end position="371"/>
    </location>
</feature>
<protein>
    <submittedName>
        <fullName evidence="6">Multiple sugar-binding periplasmic receptor ChvE</fullName>
    </submittedName>
    <submittedName>
        <fullName evidence="5">Sugar ABC transporter substrate-binding protein</fullName>
    </submittedName>
</protein>
<evidence type="ECO:0000256" key="1">
    <source>
        <dbReference type="ARBA" id="ARBA00004196"/>
    </source>
</evidence>
<name>A0A6N2RE79_9BIFI</name>
<evidence type="ECO:0000313" key="5">
    <source>
        <dbReference type="EMBL" id="KAB7460382.1"/>
    </source>
</evidence>
<proteinExistence type="predicted"/>
<dbReference type="GO" id="GO:0030288">
    <property type="term" value="C:outer membrane-bounded periplasmic space"/>
    <property type="evidence" value="ECO:0007669"/>
    <property type="project" value="TreeGrafter"/>
</dbReference>
<reference evidence="6" key="2">
    <citation type="submission" date="2019-11" db="EMBL/GenBank/DDBJ databases">
        <authorList>
            <person name="Feng L."/>
        </authorList>
    </citation>
    <scope>NUCLEOTIDE SEQUENCE</scope>
    <source>
        <strain evidence="6">BdentiumLFYP24</strain>
    </source>
</reference>
<dbReference type="InterPro" id="IPR050555">
    <property type="entry name" value="Bact_Solute-Bind_Prot2"/>
</dbReference>
<dbReference type="Pfam" id="PF13407">
    <property type="entry name" value="Peripla_BP_4"/>
    <property type="match status" value="1"/>
</dbReference>
<dbReference type="InterPro" id="IPR025997">
    <property type="entry name" value="SBP_2_dom"/>
</dbReference>
<dbReference type="SUPFAM" id="SSF53822">
    <property type="entry name" value="Periplasmic binding protein-like I"/>
    <property type="match status" value="1"/>
</dbReference>
<organism evidence="6">
    <name type="scientific">Bifidobacterium dentium</name>
    <dbReference type="NCBI Taxonomy" id="1689"/>
    <lineage>
        <taxon>Bacteria</taxon>
        <taxon>Bacillati</taxon>
        <taxon>Actinomycetota</taxon>
        <taxon>Actinomycetes</taxon>
        <taxon>Bifidobacteriales</taxon>
        <taxon>Bifidobacteriaceae</taxon>
        <taxon>Bifidobacterium</taxon>
    </lineage>
</organism>
<dbReference type="Gene3D" id="3.40.50.2300">
    <property type="match status" value="2"/>
</dbReference>
<keyword evidence="6" id="KW-0675">Receptor</keyword>
<dbReference type="RefSeq" id="WP_034518993.1">
    <property type="nucleotide sequence ID" value="NZ_CACRSP010000002.1"/>
</dbReference>
<sequence>MNKWTKAIAAVAATAMLIPLAACGSSRSSNSGSSSSKDASDVNIGISMPEQMLERWKIDGSNLKKQLEGYGYKVTLQYADGKTDLQTSQIQNMANNGMDYVVVASIDGTSTGAACEQAQSNGAKIIAYDRLIMNTDAVDYYATFSLEEVGKMQGEYIEKALGLKDGKKGPFNVELMAGSPTDNNAGYYFKGAWSVLGKYYKSGVLQAKSGKVPADESEWQSIGIDNWDRQKAQNEMENRINSFYNDGTKLDAVLAQNDAEALGTVNAVEGAGWDYYPVITGQDAEKANVQAIVKGKQSETVYKDTRELAKATAQMIKDLVDGKEPEAKDTFNNGTKDVPTQLLTPVSVDKTNLKEVLVDGGYISAKDAGLE</sequence>
<evidence type="ECO:0000259" key="4">
    <source>
        <dbReference type="Pfam" id="PF13407"/>
    </source>
</evidence>
<dbReference type="PANTHER" id="PTHR30036">
    <property type="entry name" value="D-XYLOSE-BINDING PERIPLASMIC PROTEIN"/>
    <property type="match status" value="1"/>
</dbReference>
<evidence type="ECO:0000313" key="6">
    <source>
        <dbReference type="EMBL" id="VYS78954.1"/>
    </source>
</evidence>
<dbReference type="InterPro" id="IPR028082">
    <property type="entry name" value="Peripla_BP_I"/>
</dbReference>
<accession>A0A6N2RE79</accession>
<dbReference type="EMBL" id="WDPD01000007">
    <property type="protein sequence ID" value="KAB7460382.1"/>
    <property type="molecule type" value="Genomic_DNA"/>
</dbReference>
<evidence type="ECO:0000256" key="2">
    <source>
        <dbReference type="ARBA" id="ARBA00022729"/>
    </source>
</evidence>
<gene>
    <name evidence="6" type="primary">chvE_2</name>
    <name evidence="6" type="ORF">BDLFYP24_00956</name>
    <name evidence="5" type="ORF">GBB04_07555</name>
</gene>
<evidence type="ECO:0000313" key="7">
    <source>
        <dbReference type="Proteomes" id="UP000429211"/>
    </source>
</evidence>
<feature type="signal peptide" evidence="3">
    <location>
        <begin position="1"/>
        <end position="21"/>
    </location>
</feature>
<dbReference type="GO" id="GO:0030246">
    <property type="term" value="F:carbohydrate binding"/>
    <property type="evidence" value="ECO:0007669"/>
    <property type="project" value="TreeGrafter"/>
</dbReference>
<evidence type="ECO:0000256" key="3">
    <source>
        <dbReference type="SAM" id="SignalP"/>
    </source>
</evidence>